<name>D3Q4B6_STANL</name>
<accession>D3Q4B6</accession>
<sequence>MSMHDPRRDDHAPDPYDAADDTRSPDSDYPPPEGFSPEGGFKGFPRVEPDQPRIAPTPPPPPRRNLWLTLTAIAALTAATVTGIVLLGSSPPDKPTTEESESPAPRPTDAYPDYADDDMVRAQIGDCITFDDKDDDESWRVVDCDAKEALGKVYAFAVGTTSGDECPKLPKGTKTRYHYALDYRESDRDDYVVCAADIKKKD</sequence>
<keyword evidence="4" id="KW-1185">Reference proteome</keyword>
<feature type="compositionally biased region" description="Basic and acidic residues" evidence="1">
    <location>
        <begin position="1"/>
        <end position="26"/>
    </location>
</feature>
<feature type="transmembrane region" description="Helical" evidence="2">
    <location>
        <begin position="66"/>
        <end position="87"/>
    </location>
</feature>
<reference evidence="3 4" key="1">
    <citation type="journal article" date="2009" name="Stand. Genomic Sci.">
        <title>Complete genome sequence of Stackebrandtia nassauensis type strain (LLR-40K-21).</title>
        <authorList>
            <person name="Munk C."/>
            <person name="Lapidus A."/>
            <person name="Copeland A."/>
            <person name="Jando M."/>
            <person name="Mayilraj S."/>
            <person name="Glavina Del Rio T."/>
            <person name="Nolan M."/>
            <person name="Chen F."/>
            <person name="Lucas S."/>
            <person name="Tice H."/>
            <person name="Cheng J.F."/>
            <person name="Han C."/>
            <person name="Detter J.C."/>
            <person name="Bruce D."/>
            <person name="Goodwin L."/>
            <person name="Chain P."/>
            <person name="Pitluck S."/>
            <person name="Goker M."/>
            <person name="Ovchinikova G."/>
            <person name="Pati A."/>
            <person name="Ivanova N."/>
            <person name="Mavromatis K."/>
            <person name="Chen A."/>
            <person name="Palaniappan K."/>
            <person name="Land M."/>
            <person name="Hauser L."/>
            <person name="Chang Y.J."/>
            <person name="Jeffries C.D."/>
            <person name="Bristow J."/>
            <person name="Eisen J.A."/>
            <person name="Markowitz V."/>
            <person name="Hugenholtz P."/>
            <person name="Kyrpides N.C."/>
            <person name="Klenk H.P."/>
        </authorList>
    </citation>
    <scope>NUCLEOTIDE SEQUENCE [LARGE SCALE GENOMIC DNA]</scope>
    <source>
        <strain evidence="4">DSM 44728 / CIP 108903 / NRRL B-16338 / NBRC 102104 / LLR-40K-21</strain>
    </source>
</reference>
<feature type="region of interest" description="Disordered" evidence="1">
    <location>
        <begin position="1"/>
        <end position="65"/>
    </location>
</feature>
<feature type="region of interest" description="Disordered" evidence="1">
    <location>
        <begin position="86"/>
        <end position="114"/>
    </location>
</feature>
<evidence type="ECO:0000256" key="1">
    <source>
        <dbReference type="SAM" id="MobiDB-lite"/>
    </source>
</evidence>
<keyword evidence="2" id="KW-0812">Transmembrane</keyword>
<evidence type="ECO:0000313" key="4">
    <source>
        <dbReference type="Proteomes" id="UP000000844"/>
    </source>
</evidence>
<gene>
    <name evidence="3" type="ordered locus">Snas_0358</name>
</gene>
<evidence type="ECO:0000256" key="2">
    <source>
        <dbReference type="SAM" id="Phobius"/>
    </source>
</evidence>
<dbReference type="KEGG" id="sna:Snas_0358"/>
<dbReference type="RefSeq" id="WP_013015647.1">
    <property type="nucleotide sequence ID" value="NC_013947.1"/>
</dbReference>
<dbReference type="HOGENOM" id="CLU_1353936_0_0_11"/>
<proteinExistence type="predicted"/>
<organism evidence="3 4">
    <name type="scientific">Stackebrandtia nassauensis (strain DSM 44728 / CIP 108903 / NRRL B-16338 / NBRC 102104 / LLR-40K-21)</name>
    <dbReference type="NCBI Taxonomy" id="446470"/>
    <lineage>
        <taxon>Bacteria</taxon>
        <taxon>Bacillati</taxon>
        <taxon>Actinomycetota</taxon>
        <taxon>Actinomycetes</taxon>
        <taxon>Glycomycetales</taxon>
        <taxon>Glycomycetaceae</taxon>
        <taxon>Stackebrandtia</taxon>
    </lineage>
</organism>
<protein>
    <submittedName>
        <fullName evidence="3">Uncharacterized protein</fullName>
    </submittedName>
</protein>
<dbReference type="EMBL" id="CP001778">
    <property type="protein sequence ID" value="ADD40076.1"/>
    <property type="molecule type" value="Genomic_DNA"/>
</dbReference>
<keyword evidence="2" id="KW-1133">Transmembrane helix</keyword>
<evidence type="ECO:0000313" key="3">
    <source>
        <dbReference type="EMBL" id="ADD40076.1"/>
    </source>
</evidence>
<dbReference type="AlphaFoldDB" id="D3Q4B6"/>
<dbReference type="Proteomes" id="UP000000844">
    <property type="component" value="Chromosome"/>
</dbReference>
<keyword evidence="2" id="KW-0472">Membrane</keyword>